<proteinExistence type="predicted"/>
<keyword evidence="2" id="KW-1185">Reference proteome</keyword>
<evidence type="ECO:0000313" key="2">
    <source>
        <dbReference type="Proteomes" id="UP001386955"/>
    </source>
</evidence>
<dbReference type="EMBL" id="JAYMYS010000002">
    <property type="protein sequence ID" value="KAK7406115.1"/>
    <property type="molecule type" value="Genomic_DNA"/>
</dbReference>
<evidence type="ECO:0000313" key="1">
    <source>
        <dbReference type="EMBL" id="KAK7406115.1"/>
    </source>
</evidence>
<accession>A0AAN9SWN2</accession>
<sequence length="111" mass="12456">MKFFIKLKHVCRGGMVGIGYMRGPVALALLPAKCWFRQMYSMNGSPGLLAILTPEKQEKNEFDKTVLAIKEMIDPIAAFRRPPQLPPVIGPLVALSLLETWWNRGTDEDGK</sequence>
<reference evidence="1 2" key="1">
    <citation type="submission" date="2024-01" db="EMBL/GenBank/DDBJ databases">
        <title>The genomes of 5 underutilized Papilionoideae crops provide insights into root nodulation and disease resistanc.</title>
        <authorList>
            <person name="Jiang F."/>
        </authorList>
    </citation>
    <scope>NUCLEOTIDE SEQUENCE [LARGE SCALE GENOMIC DNA]</scope>
    <source>
        <strain evidence="1">DUOXIRENSHENG_FW03</strain>
        <tissue evidence="1">Leaves</tissue>
    </source>
</reference>
<name>A0AAN9SWN2_PSOTE</name>
<gene>
    <name evidence="1" type="ORF">VNO78_07732</name>
</gene>
<protein>
    <submittedName>
        <fullName evidence="1">Uncharacterized protein</fullName>
    </submittedName>
</protein>
<dbReference type="Proteomes" id="UP001386955">
    <property type="component" value="Unassembled WGS sequence"/>
</dbReference>
<comment type="caution">
    <text evidence="1">The sequence shown here is derived from an EMBL/GenBank/DDBJ whole genome shotgun (WGS) entry which is preliminary data.</text>
</comment>
<dbReference type="AlphaFoldDB" id="A0AAN9SWN2"/>
<organism evidence="1 2">
    <name type="scientific">Psophocarpus tetragonolobus</name>
    <name type="common">Winged bean</name>
    <name type="synonym">Dolichos tetragonolobus</name>
    <dbReference type="NCBI Taxonomy" id="3891"/>
    <lineage>
        <taxon>Eukaryota</taxon>
        <taxon>Viridiplantae</taxon>
        <taxon>Streptophyta</taxon>
        <taxon>Embryophyta</taxon>
        <taxon>Tracheophyta</taxon>
        <taxon>Spermatophyta</taxon>
        <taxon>Magnoliopsida</taxon>
        <taxon>eudicotyledons</taxon>
        <taxon>Gunneridae</taxon>
        <taxon>Pentapetalae</taxon>
        <taxon>rosids</taxon>
        <taxon>fabids</taxon>
        <taxon>Fabales</taxon>
        <taxon>Fabaceae</taxon>
        <taxon>Papilionoideae</taxon>
        <taxon>50 kb inversion clade</taxon>
        <taxon>NPAAA clade</taxon>
        <taxon>indigoferoid/millettioid clade</taxon>
        <taxon>Phaseoleae</taxon>
        <taxon>Psophocarpus</taxon>
    </lineage>
</organism>